<evidence type="ECO:0000256" key="7">
    <source>
        <dbReference type="ARBA" id="ARBA00023136"/>
    </source>
</evidence>
<dbReference type="SUPFAM" id="SSF52540">
    <property type="entry name" value="P-loop containing nucleoside triphosphate hydrolases"/>
    <property type="match status" value="1"/>
</dbReference>
<dbReference type="Pfam" id="PF00005">
    <property type="entry name" value="ABC_tran"/>
    <property type="match status" value="1"/>
</dbReference>
<evidence type="ECO:0000256" key="1">
    <source>
        <dbReference type="ARBA" id="ARBA00005417"/>
    </source>
</evidence>
<dbReference type="PROSITE" id="PS00211">
    <property type="entry name" value="ABC_TRANSPORTER_1"/>
    <property type="match status" value="1"/>
</dbReference>
<dbReference type="GO" id="GO:0005524">
    <property type="term" value="F:ATP binding"/>
    <property type="evidence" value="ECO:0007669"/>
    <property type="project" value="UniProtKB-UniRule"/>
</dbReference>
<dbReference type="GO" id="GO:0051301">
    <property type="term" value="P:cell division"/>
    <property type="evidence" value="ECO:0007669"/>
    <property type="project" value="UniProtKB-UniRule"/>
</dbReference>
<comment type="caution">
    <text evidence="11">The sequence shown here is derived from an EMBL/GenBank/DDBJ whole genome shotgun (WGS) entry which is preliminary data.</text>
</comment>
<keyword evidence="4 9" id="KW-0132">Cell division</keyword>
<evidence type="ECO:0000256" key="2">
    <source>
        <dbReference type="ARBA" id="ARBA00020019"/>
    </source>
</evidence>
<dbReference type="PROSITE" id="PS50893">
    <property type="entry name" value="ABC_TRANSPORTER_2"/>
    <property type="match status" value="1"/>
</dbReference>
<comment type="subunit">
    <text evidence="9">Homodimer. Forms a membrane-associated complex with FtsX.</text>
</comment>
<evidence type="ECO:0000313" key="11">
    <source>
        <dbReference type="EMBL" id="PIQ74311.1"/>
    </source>
</evidence>
<dbReference type="InterPro" id="IPR027417">
    <property type="entry name" value="P-loop_NTPase"/>
</dbReference>
<keyword evidence="6 9" id="KW-0067">ATP-binding</keyword>
<evidence type="ECO:0000256" key="5">
    <source>
        <dbReference type="ARBA" id="ARBA00022741"/>
    </source>
</evidence>
<evidence type="ECO:0000259" key="10">
    <source>
        <dbReference type="PROSITE" id="PS50893"/>
    </source>
</evidence>
<keyword evidence="8 9" id="KW-0131">Cell cycle</keyword>
<evidence type="ECO:0000256" key="4">
    <source>
        <dbReference type="ARBA" id="ARBA00022618"/>
    </source>
</evidence>
<dbReference type="InterPro" id="IPR015854">
    <property type="entry name" value="ABC_transpr_LolD-like"/>
</dbReference>
<dbReference type="Proteomes" id="UP000231550">
    <property type="component" value="Unassembled WGS sequence"/>
</dbReference>
<dbReference type="NCBIfam" id="TIGR02673">
    <property type="entry name" value="FtsE"/>
    <property type="match status" value="1"/>
</dbReference>
<dbReference type="InterPro" id="IPR017871">
    <property type="entry name" value="ABC_transporter-like_CS"/>
</dbReference>
<dbReference type="GO" id="GO:0016887">
    <property type="term" value="F:ATP hydrolysis activity"/>
    <property type="evidence" value="ECO:0007669"/>
    <property type="project" value="InterPro"/>
</dbReference>
<dbReference type="InterPro" id="IPR003439">
    <property type="entry name" value="ABC_transporter-like_ATP-bd"/>
</dbReference>
<dbReference type="SMART" id="SM00382">
    <property type="entry name" value="AAA"/>
    <property type="match status" value="1"/>
</dbReference>
<sequence length="229" mass="25743">MIEFKNVSKIYQTNNGECAALTKVDLAVRPKDFLSVAGPSGSGKSTLLKLLLGEERPTDGQIFFNGQDIALFSTSEMPHLRRRIGTIFQDFKLLSNKTVYENIAFAMEMVGKPTKEIEQDVPQVLELVGLSDKTEYFPHQLSGGEKQRASIARALIHRPEVILADEPTGNLDLLNTWDVVRLLLKINELGTTIILATHDREIINNLNRRVITINRGKVIRDEENGRYVL</sequence>
<dbReference type="AlphaFoldDB" id="A0A2H0KQ70"/>
<organism evidence="11 12">
    <name type="scientific">Candidatus Portnoybacteria bacterium CG11_big_fil_rev_8_21_14_0_20_44_10</name>
    <dbReference type="NCBI Taxonomy" id="1974818"/>
    <lineage>
        <taxon>Bacteria</taxon>
        <taxon>Candidatus Portnoyibacteriota</taxon>
    </lineage>
</organism>
<dbReference type="GO" id="GO:0005886">
    <property type="term" value="C:plasma membrane"/>
    <property type="evidence" value="ECO:0007669"/>
    <property type="project" value="UniProtKB-SubCell"/>
</dbReference>
<dbReference type="EMBL" id="PCVN01000073">
    <property type="protein sequence ID" value="PIQ74311.1"/>
    <property type="molecule type" value="Genomic_DNA"/>
</dbReference>
<gene>
    <name evidence="9 11" type="primary">ftsE</name>
    <name evidence="11" type="ORF">COV85_02845</name>
</gene>
<comment type="function">
    <text evidence="9">Part of the ABC transporter FtsEX involved in cellular division.</text>
</comment>
<keyword evidence="3 9" id="KW-1003">Cell membrane</keyword>
<evidence type="ECO:0000256" key="6">
    <source>
        <dbReference type="ARBA" id="ARBA00022840"/>
    </source>
</evidence>
<protein>
    <recommendedName>
        <fullName evidence="2 9">Cell division ATP-binding protein FtsE</fullName>
    </recommendedName>
</protein>
<feature type="domain" description="ABC transporter" evidence="10">
    <location>
        <begin position="2"/>
        <end position="229"/>
    </location>
</feature>
<name>A0A2H0KQ70_9BACT</name>
<dbReference type="InterPro" id="IPR005286">
    <property type="entry name" value="Cell_div_FtsE"/>
</dbReference>
<dbReference type="PANTHER" id="PTHR24220:SF470">
    <property type="entry name" value="CELL DIVISION ATP-BINDING PROTEIN FTSE"/>
    <property type="match status" value="1"/>
</dbReference>
<comment type="subcellular location">
    <subcellularLocation>
        <location evidence="9">Cell membrane</location>
        <topology evidence="9">Peripheral membrane protein</topology>
        <orientation evidence="9">Cytoplasmic side</orientation>
    </subcellularLocation>
</comment>
<reference evidence="11 12" key="1">
    <citation type="submission" date="2017-09" db="EMBL/GenBank/DDBJ databases">
        <title>Depth-based differentiation of microbial function through sediment-hosted aquifers and enrichment of novel symbionts in the deep terrestrial subsurface.</title>
        <authorList>
            <person name="Probst A.J."/>
            <person name="Ladd B."/>
            <person name="Jarett J.K."/>
            <person name="Geller-Mcgrath D.E."/>
            <person name="Sieber C.M."/>
            <person name="Emerson J.B."/>
            <person name="Anantharaman K."/>
            <person name="Thomas B.C."/>
            <person name="Malmstrom R."/>
            <person name="Stieglmeier M."/>
            <person name="Klingl A."/>
            <person name="Woyke T."/>
            <person name="Ryan C.M."/>
            <person name="Banfield J.F."/>
        </authorList>
    </citation>
    <scope>NUCLEOTIDE SEQUENCE [LARGE SCALE GENOMIC DNA]</scope>
    <source>
        <strain evidence="11">CG11_big_fil_rev_8_21_14_0_20_44_10</strain>
    </source>
</reference>
<dbReference type="Gene3D" id="3.40.50.300">
    <property type="entry name" value="P-loop containing nucleotide triphosphate hydrolases"/>
    <property type="match status" value="1"/>
</dbReference>
<dbReference type="FunFam" id="3.40.50.300:FF:000056">
    <property type="entry name" value="Cell division ATP-binding protein FtsE"/>
    <property type="match status" value="1"/>
</dbReference>
<dbReference type="PANTHER" id="PTHR24220">
    <property type="entry name" value="IMPORT ATP-BINDING PROTEIN"/>
    <property type="match status" value="1"/>
</dbReference>
<proteinExistence type="inferred from homology"/>
<dbReference type="InterPro" id="IPR003593">
    <property type="entry name" value="AAA+_ATPase"/>
</dbReference>
<evidence type="ECO:0000256" key="8">
    <source>
        <dbReference type="ARBA" id="ARBA00023306"/>
    </source>
</evidence>
<keyword evidence="7 9" id="KW-0472">Membrane</keyword>
<evidence type="ECO:0000256" key="3">
    <source>
        <dbReference type="ARBA" id="ARBA00022475"/>
    </source>
</evidence>
<dbReference type="GO" id="GO:0022857">
    <property type="term" value="F:transmembrane transporter activity"/>
    <property type="evidence" value="ECO:0007669"/>
    <property type="project" value="TreeGrafter"/>
</dbReference>
<accession>A0A2H0KQ70</accession>
<evidence type="ECO:0000313" key="12">
    <source>
        <dbReference type="Proteomes" id="UP000231550"/>
    </source>
</evidence>
<keyword evidence="5 9" id="KW-0547">Nucleotide-binding</keyword>
<comment type="similarity">
    <text evidence="1 9">Belongs to the ABC transporter superfamily.</text>
</comment>
<evidence type="ECO:0000256" key="9">
    <source>
        <dbReference type="RuleBase" id="RU365094"/>
    </source>
</evidence>